<gene>
    <name evidence="1" type="ORF">GWI33_017709</name>
</gene>
<evidence type="ECO:0008006" key="3">
    <source>
        <dbReference type="Google" id="ProtNLM"/>
    </source>
</evidence>
<dbReference type="Gene3D" id="3.30.420.10">
    <property type="entry name" value="Ribonuclease H-like superfamily/Ribonuclease H"/>
    <property type="match status" value="1"/>
</dbReference>
<evidence type="ECO:0000313" key="1">
    <source>
        <dbReference type="EMBL" id="KAF7269253.1"/>
    </source>
</evidence>
<dbReference type="EMBL" id="JAACXV010014245">
    <property type="protein sequence ID" value="KAF7269253.1"/>
    <property type="molecule type" value="Genomic_DNA"/>
</dbReference>
<dbReference type="PANTHER" id="PTHR46060:SF1">
    <property type="entry name" value="MARINER MOS1 TRANSPOSASE-LIKE PROTEIN"/>
    <property type="match status" value="1"/>
</dbReference>
<dbReference type="InterPro" id="IPR036397">
    <property type="entry name" value="RNaseH_sf"/>
</dbReference>
<accession>A0A834HXU1</accession>
<sequence length="178" mass="21271">MNYSIKFKLNEMVDTLKISIERVHHIIHEHLGMRKLCAKWVPRELTFDKKQRRVDDSEQCLGRSINSDYYIVLFDRLKDELAEKWRHLKKKKVLLHQDNTPCHKSVKRMAKINELGFELLPHPPYSPDLAPSYYFLFSNLKRMLAYFEANDKSYYKNGIKKLEGRYNQCITLKGSYVE</sequence>
<protein>
    <recommendedName>
        <fullName evidence="3">Transposase</fullName>
    </recommendedName>
</protein>
<evidence type="ECO:0000313" key="2">
    <source>
        <dbReference type="Proteomes" id="UP000625711"/>
    </source>
</evidence>
<dbReference type="InterPro" id="IPR052709">
    <property type="entry name" value="Transposase-MT_Hybrid"/>
</dbReference>
<dbReference type="Proteomes" id="UP000625711">
    <property type="component" value="Unassembled WGS sequence"/>
</dbReference>
<dbReference type="AlphaFoldDB" id="A0A834HXU1"/>
<organism evidence="1 2">
    <name type="scientific">Rhynchophorus ferrugineus</name>
    <name type="common">Red palm weevil</name>
    <name type="synonym">Curculio ferrugineus</name>
    <dbReference type="NCBI Taxonomy" id="354439"/>
    <lineage>
        <taxon>Eukaryota</taxon>
        <taxon>Metazoa</taxon>
        <taxon>Ecdysozoa</taxon>
        <taxon>Arthropoda</taxon>
        <taxon>Hexapoda</taxon>
        <taxon>Insecta</taxon>
        <taxon>Pterygota</taxon>
        <taxon>Neoptera</taxon>
        <taxon>Endopterygota</taxon>
        <taxon>Coleoptera</taxon>
        <taxon>Polyphaga</taxon>
        <taxon>Cucujiformia</taxon>
        <taxon>Curculionidae</taxon>
        <taxon>Dryophthorinae</taxon>
        <taxon>Rhynchophorus</taxon>
    </lineage>
</organism>
<reference evidence="1" key="1">
    <citation type="submission" date="2020-08" db="EMBL/GenBank/DDBJ databases">
        <title>Genome sequencing and assembly of the red palm weevil Rhynchophorus ferrugineus.</title>
        <authorList>
            <person name="Dias G.B."/>
            <person name="Bergman C.M."/>
            <person name="Manee M."/>
        </authorList>
    </citation>
    <scope>NUCLEOTIDE SEQUENCE</scope>
    <source>
        <strain evidence="1">AA-2017</strain>
        <tissue evidence="1">Whole larva</tissue>
    </source>
</reference>
<proteinExistence type="predicted"/>
<dbReference type="OrthoDB" id="6818839at2759"/>
<dbReference type="PANTHER" id="PTHR46060">
    <property type="entry name" value="MARINER MOS1 TRANSPOSASE-LIKE PROTEIN"/>
    <property type="match status" value="1"/>
</dbReference>
<name>A0A834HXU1_RHYFE</name>
<dbReference type="GO" id="GO:0003676">
    <property type="term" value="F:nucleic acid binding"/>
    <property type="evidence" value="ECO:0007669"/>
    <property type="project" value="InterPro"/>
</dbReference>
<keyword evidence="2" id="KW-1185">Reference proteome</keyword>
<comment type="caution">
    <text evidence="1">The sequence shown here is derived from an EMBL/GenBank/DDBJ whole genome shotgun (WGS) entry which is preliminary data.</text>
</comment>